<dbReference type="AlphaFoldDB" id="A0A977PJR6"/>
<evidence type="ECO:0000256" key="3">
    <source>
        <dbReference type="ARBA" id="ARBA00008561"/>
    </source>
</evidence>
<organism evidence="8">
    <name type="scientific">Eutreptia sp. CCAC 1914B</name>
    <dbReference type="NCBI Taxonomy" id="2979827"/>
    <lineage>
        <taxon>Eukaryota</taxon>
        <taxon>Discoba</taxon>
        <taxon>Euglenozoa</taxon>
        <taxon>Euglenida</taxon>
        <taxon>Spirocuta</taxon>
        <taxon>Euglenophyceae</taxon>
        <taxon>Eutreptiales</taxon>
        <taxon>Eutreptiaceae</taxon>
        <taxon>Eutreptia</taxon>
    </lineage>
</organism>
<comment type="subcellular location">
    <subcellularLocation>
        <location evidence="2 7">Plastid</location>
        <location evidence="2 7">Chloroplast</location>
    </subcellularLocation>
</comment>
<keyword evidence="5 7" id="KW-0689">Ribosomal protein</keyword>
<comment type="function">
    <text evidence="1 7">Probably a ribosomal protein or a ribosome-associated protein.</text>
</comment>
<dbReference type="HAMAP" id="MF_00619">
    <property type="entry name" value="Ribosomal_plastid_cS23"/>
    <property type="match status" value="1"/>
</dbReference>
<dbReference type="GO" id="GO:0003735">
    <property type="term" value="F:structural constituent of ribosome"/>
    <property type="evidence" value="ECO:0007669"/>
    <property type="project" value="InterPro"/>
</dbReference>
<dbReference type="PANTHER" id="PTHR35108">
    <property type="entry name" value="30S RIBOSOMAL PROTEIN 3, CHLOROPLASTIC"/>
    <property type="match status" value="1"/>
</dbReference>
<keyword evidence="8" id="KW-0150">Chloroplast</keyword>
<evidence type="ECO:0000256" key="5">
    <source>
        <dbReference type="ARBA" id="ARBA00022980"/>
    </source>
</evidence>
<comment type="similarity">
    <text evidence="3 7">Belongs to the chloroplast-specific ribosomal protein cS23 family.</text>
</comment>
<reference evidence="8" key="1">
    <citation type="submission" date="2021-09" db="EMBL/GenBank/DDBJ databases">
        <authorList>
            <person name="Maciszewski K."/>
            <person name="Dabbagh N."/>
            <person name="Preisfeld A."/>
            <person name="Karnkowska A."/>
        </authorList>
    </citation>
    <scope>NUCLEOTIDE SEQUENCE</scope>
</reference>
<dbReference type="GO" id="GO:0009507">
    <property type="term" value="C:chloroplast"/>
    <property type="evidence" value="ECO:0007669"/>
    <property type="project" value="UniProtKB-SubCell"/>
</dbReference>
<dbReference type="Pfam" id="PF04839">
    <property type="entry name" value="PSRP-3_Ycf65"/>
    <property type="match status" value="1"/>
</dbReference>
<dbReference type="GO" id="GO:0005840">
    <property type="term" value="C:ribosome"/>
    <property type="evidence" value="ECO:0007669"/>
    <property type="project" value="UniProtKB-KW"/>
</dbReference>
<keyword evidence="8" id="KW-0934">Plastid</keyword>
<sequence>MANFKLKFLWLEKSIAFALDEKIGERVNPITEYFFWPRTDAWEELKLELEKKTWISSNESIEILNQTTEIINYWEEKNENKNIQLKEIEKKFPNCIFIGHN</sequence>
<comment type="subunit">
    <text evidence="4 7">Part of the 30S ribosomal subunit.</text>
</comment>
<gene>
    <name evidence="7" type="primary">ycf65</name>
</gene>
<proteinExistence type="inferred from homology"/>
<dbReference type="PANTHER" id="PTHR35108:SF1">
    <property type="entry name" value="OS04G0461100 PROTEIN"/>
    <property type="match status" value="1"/>
</dbReference>
<evidence type="ECO:0000256" key="2">
    <source>
        <dbReference type="ARBA" id="ARBA00004229"/>
    </source>
</evidence>
<protein>
    <recommendedName>
        <fullName evidence="7">Small ribosomal subunit protein cS23</fullName>
    </recommendedName>
</protein>
<name>A0A977PJR6_9EUGL</name>
<evidence type="ECO:0000256" key="1">
    <source>
        <dbReference type="ARBA" id="ARBA00002396"/>
    </source>
</evidence>
<evidence type="ECO:0000256" key="7">
    <source>
        <dbReference type="HAMAP-Rule" id="MF_00619"/>
    </source>
</evidence>
<evidence type="ECO:0000256" key="6">
    <source>
        <dbReference type="ARBA" id="ARBA00023274"/>
    </source>
</evidence>
<dbReference type="EMBL" id="OK136183">
    <property type="protein sequence ID" value="UXD06265.1"/>
    <property type="molecule type" value="Genomic_DNA"/>
</dbReference>
<dbReference type="GO" id="GO:0006412">
    <property type="term" value="P:translation"/>
    <property type="evidence" value="ECO:0007669"/>
    <property type="project" value="UniProtKB-UniRule"/>
</dbReference>
<keyword evidence="6 7" id="KW-0687">Ribonucleoprotein</keyword>
<dbReference type="Gene3D" id="3.30.390.140">
    <property type="match status" value="1"/>
</dbReference>
<accession>A0A977PJR6</accession>
<reference evidence="8" key="2">
    <citation type="journal article" date="2022" name="Mol. Phylogenet. Evol.">
        <title>Maturyoshka: A maturase inside a maturase, and other peculiarities of the novel chloroplast genomes of marine euglenophytes.</title>
        <authorList>
            <person name="Maciszewski K."/>
            <person name="Dabbagh N."/>
            <person name="Preisfeld A."/>
            <person name="Karnkowska A."/>
        </authorList>
    </citation>
    <scope>NUCLEOTIDE SEQUENCE</scope>
</reference>
<dbReference type="InterPro" id="IPR057257">
    <property type="entry name" value="Ribosomal_cS23"/>
</dbReference>
<evidence type="ECO:0000256" key="4">
    <source>
        <dbReference type="ARBA" id="ARBA00011458"/>
    </source>
</evidence>
<dbReference type="InterPro" id="IPR006924">
    <property type="entry name" value="Ribosomal_cS23-like"/>
</dbReference>
<dbReference type="InterPro" id="IPR038447">
    <property type="entry name" value="PSRP-3/Ycf65_sf"/>
</dbReference>
<dbReference type="GO" id="GO:1990904">
    <property type="term" value="C:ribonucleoprotein complex"/>
    <property type="evidence" value="ECO:0007669"/>
    <property type="project" value="UniProtKB-KW"/>
</dbReference>
<geneLocation type="chloroplast" evidence="8"/>
<evidence type="ECO:0000313" key="8">
    <source>
        <dbReference type="EMBL" id="UXD06265.1"/>
    </source>
</evidence>